<keyword evidence="2" id="KW-1185">Reference proteome</keyword>
<dbReference type="OrthoDB" id="5464833at2"/>
<dbReference type="AlphaFoldDB" id="A0A558A7V3"/>
<accession>A0A558A7V3</accession>
<reference evidence="1 2" key="2">
    <citation type="submission" date="2019-08" db="EMBL/GenBank/DDBJ databases">
        <title>Amycolatopsis acidicola sp. nov., isolated from peat swamp forest soil.</title>
        <authorList>
            <person name="Srisuk N."/>
        </authorList>
    </citation>
    <scope>NUCLEOTIDE SEQUENCE [LARGE SCALE GENOMIC DNA]</scope>
    <source>
        <strain evidence="1 2">TBRC 6029</strain>
    </source>
</reference>
<evidence type="ECO:0000313" key="1">
    <source>
        <dbReference type="EMBL" id="TVT20342.1"/>
    </source>
</evidence>
<evidence type="ECO:0000313" key="2">
    <source>
        <dbReference type="Proteomes" id="UP000320011"/>
    </source>
</evidence>
<evidence type="ECO:0008006" key="3">
    <source>
        <dbReference type="Google" id="ProtNLM"/>
    </source>
</evidence>
<reference evidence="1 2" key="1">
    <citation type="submission" date="2019-07" db="EMBL/GenBank/DDBJ databases">
        <authorList>
            <person name="Duangmal K."/>
            <person name="Teo W.F.A."/>
        </authorList>
    </citation>
    <scope>NUCLEOTIDE SEQUENCE [LARGE SCALE GENOMIC DNA]</scope>
    <source>
        <strain evidence="1 2">TBRC 6029</strain>
    </source>
</reference>
<comment type="caution">
    <text evidence="1">The sequence shown here is derived from an EMBL/GenBank/DDBJ whole genome shotgun (WGS) entry which is preliminary data.</text>
</comment>
<sequence length="193" mass="21856">MLADRFAPRYDVLQARHLLVEAPVERTYSALRSLDFTEIGGGLVNLAFWARGLPERWKNRHHRMPRVPTRLTFDDLVTGSEWAILGERPGSEIVLGVAGQFWKPVVVWRRVEPDRFIDFAEPGFGKIVLSLSAAPYGGTHTLLTYDARVILGDGWSRAKFWVYWTTVSPFIRAIQTATLRTIARHAEAAEPKA</sequence>
<proteinExistence type="predicted"/>
<protein>
    <recommendedName>
        <fullName evidence="3">DUF2867 domain-containing protein</fullName>
    </recommendedName>
</protein>
<dbReference type="EMBL" id="VJWX01000631">
    <property type="protein sequence ID" value="TVT20342.1"/>
    <property type="molecule type" value="Genomic_DNA"/>
</dbReference>
<dbReference type="Proteomes" id="UP000320011">
    <property type="component" value="Unassembled WGS sequence"/>
</dbReference>
<organism evidence="1 2">
    <name type="scientific">Amycolatopsis rhizosphaerae</name>
    <dbReference type="NCBI Taxonomy" id="2053003"/>
    <lineage>
        <taxon>Bacteria</taxon>
        <taxon>Bacillati</taxon>
        <taxon>Actinomycetota</taxon>
        <taxon>Actinomycetes</taxon>
        <taxon>Pseudonocardiales</taxon>
        <taxon>Pseudonocardiaceae</taxon>
        <taxon>Amycolatopsis</taxon>
    </lineage>
</organism>
<name>A0A558A7V3_9PSEU</name>
<gene>
    <name evidence="1" type="ORF">FNH05_34555</name>
</gene>